<reference evidence="3" key="1">
    <citation type="journal article" date="2010" name="Nat. Biotechnol.">
        <title>Draft genome sequence of the oilseed species Ricinus communis.</title>
        <authorList>
            <person name="Chan A.P."/>
            <person name="Crabtree J."/>
            <person name="Zhao Q."/>
            <person name="Lorenzi H."/>
            <person name="Orvis J."/>
            <person name="Puiu D."/>
            <person name="Melake-Berhan A."/>
            <person name="Jones K.M."/>
            <person name="Redman J."/>
            <person name="Chen G."/>
            <person name="Cahoon E.B."/>
            <person name="Gedil M."/>
            <person name="Stanke M."/>
            <person name="Haas B.J."/>
            <person name="Wortman J.R."/>
            <person name="Fraser-Liggett C.M."/>
            <person name="Ravel J."/>
            <person name="Rabinowicz P.D."/>
        </authorList>
    </citation>
    <scope>NUCLEOTIDE SEQUENCE [LARGE SCALE GENOMIC DNA]</scope>
    <source>
        <strain evidence="3">cv. Hale</strain>
    </source>
</reference>
<dbReference type="OrthoDB" id="5319261at2759"/>
<dbReference type="Proteomes" id="UP000008311">
    <property type="component" value="Unassembled WGS sequence"/>
</dbReference>
<protein>
    <recommendedName>
        <fullName evidence="1">F-box domain-containing protein</fullName>
    </recommendedName>
</protein>
<dbReference type="InterPro" id="IPR050796">
    <property type="entry name" value="SCF_F-box_component"/>
</dbReference>
<gene>
    <name evidence="2" type="ORF">RCOM_0690370</name>
</gene>
<dbReference type="InterPro" id="IPR036047">
    <property type="entry name" value="F-box-like_dom_sf"/>
</dbReference>
<evidence type="ECO:0000313" key="2">
    <source>
        <dbReference type="EMBL" id="EEF41607.1"/>
    </source>
</evidence>
<proteinExistence type="predicted"/>
<accession>B9S4H9</accession>
<evidence type="ECO:0000259" key="1">
    <source>
        <dbReference type="PROSITE" id="PS50181"/>
    </source>
</evidence>
<keyword evidence="3" id="KW-1185">Reference proteome</keyword>
<dbReference type="Pfam" id="PF08268">
    <property type="entry name" value="FBA_3"/>
    <property type="match status" value="1"/>
</dbReference>
<dbReference type="PROSITE" id="PS50181">
    <property type="entry name" value="FBOX"/>
    <property type="match status" value="1"/>
</dbReference>
<dbReference type="STRING" id="3988.B9S4H9"/>
<dbReference type="InterPro" id="IPR013187">
    <property type="entry name" value="F-box-assoc_dom_typ3"/>
</dbReference>
<name>B9S4H9_RICCO</name>
<dbReference type="EMBL" id="EQ973864">
    <property type="protein sequence ID" value="EEF41607.1"/>
    <property type="molecule type" value="Genomic_DNA"/>
</dbReference>
<dbReference type="InterPro" id="IPR001810">
    <property type="entry name" value="F-box_dom"/>
</dbReference>
<dbReference type="FunCoup" id="B9S4H9">
    <property type="interactions" value="508"/>
</dbReference>
<dbReference type="KEGG" id="rcu:8276636"/>
<dbReference type="Pfam" id="PF00646">
    <property type="entry name" value="F-box"/>
    <property type="match status" value="1"/>
</dbReference>
<dbReference type="SMART" id="SM00256">
    <property type="entry name" value="FBOX"/>
    <property type="match status" value="1"/>
</dbReference>
<dbReference type="SUPFAM" id="SSF81383">
    <property type="entry name" value="F-box domain"/>
    <property type="match status" value="1"/>
</dbReference>
<evidence type="ECO:0000313" key="3">
    <source>
        <dbReference type="Proteomes" id="UP000008311"/>
    </source>
</evidence>
<dbReference type="PANTHER" id="PTHR31672:SF13">
    <property type="entry name" value="F-BOX PROTEIN CPR30-LIKE"/>
    <property type="match status" value="1"/>
</dbReference>
<dbReference type="PANTHER" id="PTHR31672">
    <property type="entry name" value="BNACNNG10540D PROTEIN"/>
    <property type="match status" value="1"/>
</dbReference>
<dbReference type="NCBIfam" id="TIGR01640">
    <property type="entry name" value="F_box_assoc_1"/>
    <property type="match status" value="1"/>
</dbReference>
<dbReference type="CDD" id="cd22157">
    <property type="entry name" value="F-box_AtFBW1-like"/>
    <property type="match status" value="1"/>
</dbReference>
<dbReference type="OMA" id="ITHTIEC"/>
<dbReference type="eggNOG" id="ENOG502S25N">
    <property type="taxonomic scope" value="Eukaryota"/>
</dbReference>
<organism evidence="2 3">
    <name type="scientific">Ricinus communis</name>
    <name type="common">Castor bean</name>
    <dbReference type="NCBI Taxonomy" id="3988"/>
    <lineage>
        <taxon>Eukaryota</taxon>
        <taxon>Viridiplantae</taxon>
        <taxon>Streptophyta</taxon>
        <taxon>Embryophyta</taxon>
        <taxon>Tracheophyta</taxon>
        <taxon>Spermatophyta</taxon>
        <taxon>Magnoliopsida</taxon>
        <taxon>eudicotyledons</taxon>
        <taxon>Gunneridae</taxon>
        <taxon>Pentapetalae</taxon>
        <taxon>rosids</taxon>
        <taxon>fabids</taxon>
        <taxon>Malpighiales</taxon>
        <taxon>Euphorbiaceae</taxon>
        <taxon>Acalyphoideae</taxon>
        <taxon>Acalypheae</taxon>
        <taxon>Ricinus</taxon>
    </lineage>
</organism>
<dbReference type="Gene3D" id="1.20.1280.50">
    <property type="match status" value="1"/>
</dbReference>
<dbReference type="AlphaFoldDB" id="B9S4H9"/>
<dbReference type="InParanoid" id="B9S4H9"/>
<sequence length="358" mass="40918">MMLPGNIIQDILSRLDVKSLMRLRCVCKTWFNLISSSSFQDLHRSRSHHNLLFLFRSTSSSFHNRFFFYSFCSLDVTGSLGARFSVKVDDPIKLVLPSCSGLVCFATDTRIYVCNPATRQILALPVSPQRTSIAGFGFGYVDSIKGYKVVRLIHRPITHTIECSVFTITSDPKNSNSNSSSWTLLDEGCPYLVEQFSYPVFAKDCIFWKINRRSHRQLRRSNDYIVSFNVRDNKFSTLTHPADWRHISSHFTQLADLGGTLCMVEISTCSVVIWVLKDHHNCFWHKGGLIDIKGIDRRLVGEVKCLRNGEIIFSSLANILLFYDVNQKRFRQVTLPVRALDFGIYWESFFSLGPAALV</sequence>
<dbReference type="InterPro" id="IPR017451">
    <property type="entry name" value="F-box-assoc_interact_dom"/>
</dbReference>
<feature type="domain" description="F-box" evidence="1">
    <location>
        <begin position="1"/>
        <end position="42"/>
    </location>
</feature>